<sequence>MIEGEIIKFYRKRRGLSQEQLGKDICTTTHVSKIERGQTKYSTEIIALFSKRLNIDIQKEMQFFQDMEKKLHQWHNSIIMQRMKEVEKTKTELDQFPIVQSSKHAALYQLVLVRYFLLKKEPQKAAEVLKRIKTEHLNPYEDNMYKHVKGIYYLQKYNNFHVENRKKAIELLSTIDRTSYGNEEYCYHLAMAYQWVESKTMAYINAKKAVDYFKRNNNFSRAIQAESVMLLQIECATQHDFEQKVNRYLQLIQDSETLNEMGIIGMLLHNLGLEFFKRKDYKNAHIYYLKALKMADKKTAIYLNRLYNYLDNSIDGKLQSQKQNLKSAEEGLSAARMLNHPLYLHLFQLHLFIIKGETEPYFSYLENIALPFFQAHNQFSRVDKFGKQLYHFYADTKQYEKAIEISALFLSRE</sequence>
<evidence type="ECO:0000259" key="1">
    <source>
        <dbReference type="PROSITE" id="PS50943"/>
    </source>
</evidence>
<proteinExistence type="predicted"/>
<feature type="domain" description="HTH cro/C1-type" evidence="1">
    <location>
        <begin position="7"/>
        <end position="64"/>
    </location>
</feature>
<dbReference type="STRING" id="1221500.ABE65_001720"/>
<evidence type="ECO:0000313" key="2">
    <source>
        <dbReference type="EMBL" id="ANC75627.1"/>
    </source>
</evidence>
<dbReference type="Gene3D" id="1.25.40.1000">
    <property type="match status" value="1"/>
</dbReference>
<name>A0A160IIU4_9BACL</name>
<accession>A0A160IIU4</accession>
<dbReference type="SMART" id="SM00530">
    <property type="entry name" value="HTH_XRE"/>
    <property type="match status" value="1"/>
</dbReference>
<dbReference type="SUPFAM" id="SSF47413">
    <property type="entry name" value="lambda repressor-like DNA-binding domains"/>
    <property type="match status" value="1"/>
</dbReference>
<dbReference type="CDD" id="cd00093">
    <property type="entry name" value="HTH_XRE"/>
    <property type="match status" value="1"/>
</dbReference>
<dbReference type="Gene3D" id="1.25.40.10">
    <property type="entry name" value="Tetratricopeptide repeat domain"/>
    <property type="match status" value="1"/>
</dbReference>
<dbReference type="RefSeq" id="WP_066390898.1">
    <property type="nucleotide sequence ID" value="NZ_CP015378.1"/>
</dbReference>
<dbReference type="PANTHER" id="PTHR37038">
    <property type="entry name" value="TRANSCRIPTIONAL REGULATOR-RELATED"/>
    <property type="match status" value="1"/>
</dbReference>
<dbReference type="Gene3D" id="1.10.260.40">
    <property type="entry name" value="lambda repressor-like DNA-binding domains"/>
    <property type="match status" value="1"/>
</dbReference>
<dbReference type="InterPro" id="IPR001387">
    <property type="entry name" value="Cro/C1-type_HTH"/>
</dbReference>
<gene>
    <name evidence="2" type="ORF">ABE65_001720</name>
</gene>
<dbReference type="EMBL" id="CP015378">
    <property type="protein sequence ID" value="ANC75627.1"/>
    <property type="molecule type" value="Genomic_DNA"/>
</dbReference>
<dbReference type="InterPro" id="IPR011990">
    <property type="entry name" value="TPR-like_helical_dom_sf"/>
</dbReference>
<dbReference type="PROSITE" id="PS50943">
    <property type="entry name" value="HTH_CROC1"/>
    <property type="match status" value="1"/>
</dbReference>
<dbReference type="GO" id="GO:0003677">
    <property type="term" value="F:DNA binding"/>
    <property type="evidence" value="ECO:0007669"/>
    <property type="project" value="InterPro"/>
</dbReference>
<keyword evidence="3" id="KW-1185">Reference proteome</keyword>
<organism evidence="2 3">
    <name type="scientific">Fictibacillus phosphorivorans</name>
    <dbReference type="NCBI Taxonomy" id="1221500"/>
    <lineage>
        <taxon>Bacteria</taxon>
        <taxon>Bacillati</taxon>
        <taxon>Bacillota</taxon>
        <taxon>Bacilli</taxon>
        <taxon>Bacillales</taxon>
        <taxon>Fictibacillaceae</taxon>
        <taxon>Fictibacillus</taxon>
    </lineage>
</organism>
<dbReference type="KEGG" id="fpn:ABE65_001720"/>
<dbReference type="InterPro" id="IPR053163">
    <property type="entry name" value="HTH-type_regulator_Rgg"/>
</dbReference>
<reference evidence="2 3" key="1">
    <citation type="submission" date="2016-04" db="EMBL/GenBank/DDBJ databases">
        <title>Complete genome sequence of Fictibacillus phosphorivorans G25-29, a strain toxic to nematodes.</title>
        <authorList>
            <person name="Zheng Z."/>
        </authorList>
    </citation>
    <scope>NUCLEOTIDE SEQUENCE [LARGE SCALE GENOMIC DNA]</scope>
    <source>
        <strain evidence="2 3">G25-29</strain>
    </source>
</reference>
<dbReference type="AlphaFoldDB" id="A0A160IIU4"/>
<dbReference type="InterPro" id="IPR010982">
    <property type="entry name" value="Lambda_DNA-bd_dom_sf"/>
</dbReference>
<protein>
    <recommendedName>
        <fullName evidence="1">HTH cro/C1-type domain-containing protein</fullName>
    </recommendedName>
</protein>
<dbReference type="Pfam" id="PF01381">
    <property type="entry name" value="HTH_3"/>
    <property type="match status" value="1"/>
</dbReference>
<evidence type="ECO:0000313" key="3">
    <source>
        <dbReference type="Proteomes" id="UP000076623"/>
    </source>
</evidence>
<dbReference type="Proteomes" id="UP000076623">
    <property type="component" value="Chromosome"/>
</dbReference>
<dbReference type="PANTHER" id="PTHR37038:SF14">
    <property type="entry name" value="TRANSCRIPTIONAL ACTIVATOR"/>
    <property type="match status" value="1"/>
</dbReference>